<dbReference type="FunFam" id="3.30.70.270:FF:000026">
    <property type="entry name" value="Transposon Ty3-G Gag-Pol polyprotein"/>
    <property type="match status" value="1"/>
</dbReference>
<dbReference type="GO" id="GO:0003676">
    <property type="term" value="F:nucleic acid binding"/>
    <property type="evidence" value="ECO:0007669"/>
    <property type="project" value="InterPro"/>
</dbReference>
<reference evidence="7" key="2">
    <citation type="journal article" date="2013" name="Nat. Genet.">
        <title>The genome of the platyfish, Xiphophorus maculatus, provides insights into evolutionary adaptation and several complex traits.</title>
        <authorList>
            <person name="Schartl M."/>
            <person name="Walter R.B."/>
            <person name="Shen Y."/>
            <person name="Garcia T."/>
            <person name="Catchen J."/>
            <person name="Amores A."/>
            <person name="Braasch I."/>
            <person name="Chalopin D."/>
            <person name="Volff J.N."/>
            <person name="Lesch K.P."/>
            <person name="Bisazza A."/>
            <person name="Minx P."/>
            <person name="Hillier L."/>
            <person name="Wilson R.K."/>
            <person name="Fuerstenberg S."/>
            <person name="Boore J."/>
            <person name="Searle S."/>
            <person name="Postlethwait J.H."/>
            <person name="Warren W.C."/>
        </authorList>
    </citation>
    <scope>NUCLEOTIDE SEQUENCE [LARGE SCALE GENOMIC DNA]</scope>
    <source>
        <strain evidence="7">JP 163 A</strain>
    </source>
</reference>
<dbReference type="InterPro" id="IPR043502">
    <property type="entry name" value="DNA/RNA_pol_sf"/>
</dbReference>
<evidence type="ECO:0000259" key="4">
    <source>
        <dbReference type="PROSITE" id="PS50878"/>
    </source>
</evidence>
<evidence type="ECO:0000256" key="1">
    <source>
        <dbReference type="ARBA" id="ARBA00010879"/>
    </source>
</evidence>
<dbReference type="InterPro" id="IPR043128">
    <property type="entry name" value="Rev_trsase/Diguanyl_cyclase"/>
</dbReference>
<dbReference type="Pfam" id="PF17919">
    <property type="entry name" value="RT_RNaseH_2"/>
    <property type="match status" value="1"/>
</dbReference>
<dbReference type="FunFam" id="3.10.20.370:FF:000001">
    <property type="entry name" value="Retrovirus-related Pol polyprotein from transposon 17.6-like protein"/>
    <property type="match status" value="1"/>
</dbReference>
<protein>
    <recommendedName>
        <fullName evidence="3">Gypsy retrotransposon integrase-like protein 1</fullName>
        <ecNumber evidence="2">3.1.26.4</ecNumber>
    </recommendedName>
</protein>
<dbReference type="GeneTree" id="ENSGT01140000282569"/>
<proteinExistence type="inferred from homology"/>
<feature type="domain" description="Integrase catalytic" evidence="5">
    <location>
        <begin position="484"/>
        <end position="569"/>
    </location>
</feature>
<feature type="domain" description="Reverse transcriptase" evidence="4">
    <location>
        <begin position="1"/>
        <end position="110"/>
    </location>
</feature>
<evidence type="ECO:0000313" key="6">
    <source>
        <dbReference type="Ensembl" id="ENSXMAP00000041090.1"/>
    </source>
</evidence>
<dbReference type="PROSITE" id="PS50994">
    <property type="entry name" value="INTEGRASE"/>
    <property type="match status" value="1"/>
</dbReference>
<dbReference type="InterPro" id="IPR041577">
    <property type="entry name" value="RT_RNaseH_2"/>
</dbReference>
<dbReference type="PANTHER" id="PTHR37984:SF9">
    <property type="entry name" value="INTEGRASE CATALYTIC DOMAIN-CONTAINING PROTEIN"/>
    <property type="match status" value="1"/>
</dbReference>
<dbReference type="AlphaFoldDB" id="A0A3B5RDL0"/>
<sequence>MGFWQIPLTEDTAKYTTFITPFGRYYFKRLPFGIASAPEHFQNRMVTEVTEGLEGVVCHMDDVLVWGRTQEEHDARLYTVLGKIQEAGITLNIDKCDLSKQSVTFLGHIISVNGVSPDPNKTEAVRKMKEPRNVSELRSFLGMVNQLGRFLPKLAERDKPLRDLLSKKNCWIWGVDQARAFQELKDLLSSPPVLAMYDTNRECKVSADASAYGLGSVLLQKWGQEWRPVAYVSRSLTQTEQRYAQVEKEALSLTWACERFSNYLVGKHFQMETDHKPLLSLLGSQMLDDLPPRIQRFRMRLMRYSYSISYVPGKHLWTADTLSRAPMIENLSTTEAKLVEDSNIYVDNVIQHLPASTGYLEELRQELTRDSICARVMQLCEEEWPTHYNSEPALRLYWAEKAFLTVKDGLLLRGDRLVIPSTMINDVLMKLHEGHQGVVKCREHAQQSVWWPGLGQQLKELVLKCHTCNRERENPTEPLMPSQYPDRPWQKLGADLFTLQGKNYILVVDYASRFVEIAQLSPTRSADVIPHLKYVFARHGIPEVMITDNGPQFSCAAFATFAKLYGFSH</sequence>
<dbReference type="InterPro" id="IPR012337">
    <property type="entry name" value="RNaseH-like_sf"/>
</dbReference>
<evidence type="ECO:0000256" key="2">
    <source>
        <dbReference type="ARBA" id="ARBA00012180"/>
    </source>
</evidence>
<reference evidence="6" key="4">
    <citation type="submission" date="2025-09" db="UniProtKB">
        <authorList>
            <consortium name="Ensembl"/>
        </authorList>
    </citation>
    <scope>IDENTIFICATION</scope>
    <source>
        <strain evidence="6">JP 163 A</strain>
    </source>
</reference>
<dbReference type="OMA" id="RTCCKER"/>
<dbReference type="Pfam" id="PF00078">
    <property type="entry name" value="RVT_1"/>
    <property type="match status" value="1"/>
</dbReference>
<dbReference type="GO" id="GO:0004523">
    <property type="term" value="F:RNA-DNA hybrid ribonuclease activity"/>
    <property type="evidence" value="ECO:0007669"/>
    <property type="project" value="UniProtKB-EC"/>
</dbReference>
<dbReference type="SUPFAM" id="SSF53098">
    <property type="entry name" value="Ribonuclease H-like"/>
    <property type="match status" value="1"/>
</dbReference>
<dbReference type="Gene3D" id="3.30.420.10">
    <property type="entry name" value="Ribonuclease H-like superfamily/Ribonuclease H"/>
    <property type="match status" value="1"/>
</dbReference>
<dbReference type="CDD" id="cd01647">
    <property type="entry name" value="RT_LTR"/>
    <property type="match status" value="1"/>
</dbReference>
<dbReference type="InterPro" id="IPR001584">
    <property type="entry name" value="Integrase_cat-core"/>
</dbReference>
<organism evidence="6 7">
    <name type="scientific">Xiphophorus maculatus</name>
    <name type="common">Southern platyfish</name>
    <name type="synonym">Platypoecilus maculatus</name>
    <dbReference type="NCBI Taxonomy" id="8083"/>
    <lineage>
        <taxon>Eukaryota</taxon>
        <taxon>Metazoa</taxon>
        <taxon>Chordata</taxon>
        <taxon>Craniata</taxon>
        <taxon>Vertebrata</taxon>
        <taxon>Euteleostomi</taxon>
        <taxon>Actinopterygii</taxon>
        <taxon>Neopterygii</taxon>
        <taxon>Teleostei</taxon>
        <taxon>Neoteleostei</taxon>
        <taxon>Acanthomorphata</taxon>
        <taxon>Ovalentaria</taxon>
        <taxon>Atherinomorphae</taxon>
        <taxon>Cyprinodontiformes</taxon>
        <taxon>Poeciliidae</taxon>
        <taxon>Poeciliinae</taxon>
        <taxon>Xiphophorus</taxon>
    </lineage>
</organism>
<dbReference type="InterPro" id="IPR036397">
    <property type="entry name" value="RNaseH_sf"/>
</dbReference>
<evidence type="ECO:0000256" key="3">
    <source>
        <dbReference type="ARBA" id="ARBA00039658"/>
    </source>
</evidence>
<dbReference type="GO" id="GO:0015074">
    <property type="term" value="P:DNA integration"/>
    <property type="evidence" value="ECO:0007669"/>
    <property type="project" value="InterPro"/>
</dbReference>
<dbReference type="PANTHER" id="PTHR37984">
    <property type="entry name" value="PROTEIN CBG26694"/>
    <property type="match status" value="1"/>
</dbReference>
<dbReference type="CDD" id="cd09274">
    <property type="entry name" value="RNase_HI_RT_Ty3"/>
    <property type="match status" value="1"/>
</dbReference>
<dbReference type="InParanoid" id="A0A3B5RDL0"/>
<dbReference type="Gene3D" id="3.30.70.270">
    <property type="match status" value="2"/>
</dbReference>
<dbReference type="SUPFAM" id="SSF56672">
    <property type="entry name" value="DNA/RNA polymerases"/>
    <property type="match status" value="1"/>
</dbReference>
<evidence type="ECO:0000313" key="7">
    <source>
        <dbReference type="Proteomes" id="UP000002852"/>
    </source>
</evidence>
<dbReference type="InterPro" id="IPR000477">
    <property type="entry name" value="RT_dom"/>
</dbReference>
<dbReference type="STRING" id="8083.ENSXMAP00000041090"/>
<dbReference type="FunFam" id="3.30.70.270:FF:000003">
    <property type="entry name" value="Transposon Ty3-G Gag-Pol polyprotein"/>
    <property type="match status" value="1"/>
</dbReference>
<dbReference type="Gene3D" id="1.10.340.70">
    <property type="match status" value="1"/>
</dbReference>
<dbReference type="Proteomes" id="UP000002852">
    <property type="component" value="Unassembled WGS sequence"/>
</dbReference>
<accession>A0A3B5RDL0</accession>
<comment type="similarity">
    <text evidence="1">Belongs to the beta type-B retroviral polymerase family. HERV class-II K(HML-2) pol subfamily.</text>
</comment>
<dbReference type="Gene3D" id="3.10.10.10">
    <property type="entry name" value="HIV Type 1 Reverse Transcriptase, subunit A, domain 1"/>
    <property type="match status" value="1"/>
</dbReference>
<dbReference type="Ensembl" id="ENSXMAT00000041618.1">
    <property type="protein sequence ID" value="ENSXMAP00000041090.1"/>
    <property type="gene ID" value="ENSXMAG00000025957.1"/>
</dbReference>
<keyword evidence="7" id="KW-1185">Reference proteome</keyword>
<dbReference type="InterPro" id="IPR050951">
    <property type="entry name" value="Retrovirus_Pol_polyprotein"/>
</dbReference>
<evidence type="ECO:0000259" key="5">
    <source>
        <dbReference type="PROSITE" id="PS50994"/>
    </source>
</evidence>
<reference evidence="6" key="3">
    <citation type="submission" date="2025-08" db="UniProtKB">
        <authorList>
            <consortium name="Ensembl"/>
        </authorList>
    </citation>
    <scope>IDENTIFICATION</scope>
    <source>
        <strain evidence="6">JP 163 A</strain>
    </source>
</reference>
<dbReference type="Pfam" id="PF17921">
    <property type="entry name" value="Integrase_H2C2"/>
    <property type="match status" value="1"/>
</dbReference>
<reference evidence="7" key="1">
    <citation type="submission" date="2012-01" db="EMBL/GenBank/DDBJ databases">
        <authorList>
            <person name="Walter R."/>
            <person name="Schartl M."/>
            <person name="Warren W."/>
        </authorList>
    </citation>
    <scope>NUCLEOTIDE SEQUENCE [LARGE SCALE GENOMIC DNA]</scope>
    <source>
        <strain evidence="7">JP 163 A</strain>
    </source>
</reference>
<dbReference type="FunFam" id="1.10.340.70:FF:000003">
    <property type="entry name" value="Protein CBG25708"/>
    <property type="match status" value="1"/>
</dbReference>
<dbReference type="PROSITE" id="PS50878">
    <property type="entry name" value="RT_POL"/>
    <property type="match status" value="1"/>
</dbReference>
<dbReference type="EC" id="3.1.26.4" evidence="2"/>
<dbReference type="InterPro" id="IPR041588">
    <property type="entry name" value="Integrase_H2C2"/>
</dbReference>
<name>A0A3B5RDL0_XIPMA</name>